<dbReference type="PROSITE" id="PS51957">
    <property type="entry name" value="LID"/>
    <property type="match status" value="1"/>
</dbReference>
<feature type="compositionally biased region" description="Low complexity" evidence="3">
    <location>
        <begin position="453"/>
        <end position="478"/>
    </location>
</feature>
<name>A0A0N4VEA3_ENTVE</name>
<feature type="compositionally biased region" description="Low complexity" evidence="3">
    <location>
        <begin position="122"/>
        <end position="133"/>
    </location>
</feature>
<dbReference type="InterPro" id="IPR029005">
    <property type="entry name" value="LIM-bd/SEUSS"/>
</dbReference>
<feature type="compositionally biased region" description="Pro residues" evidence="3">
    <location>
        <begin position="108"/>
        <end position="121"/>
    </location>
</feature>
<protein>
    <submittedName>
        <fullName evidence="7">LID domain-containing protein</fullName>
    </submittedName>
</protein>
<organism evidence="7">
    <name type="scientific">Enterobius vermicularis</name>
    <name type="common">Human pinworm</name>
    <dbReference type="NCBI Taxonomy" id="51028"/>
    <lineage>
        <taxon>Eukaryota</taxon>
        <taxon>Metazoa</taxon>
        <taxon>Ecdysozoa</taxon>
        <taxon>Nematoda</taxon>
        <taxon>Chromadorea</taxon>
        <taxon>Rhabditida</taxon>
        <taxon>Spirurina</taxon>
        <taxon>Oxyuridomorpha</taxon>
        <taxon>Oxyuroidea</taxon>
        <taxon>Oxyuridae</taxon>
        <taxon>Enterobius</taxon>
    </lineage>
</organism>
<evidence type="ECO:0000313" key="7">
    <source>
        <dbReference type="WBParaSite" id="EVEC_0000900601-mRNA-1"/>
    </source>
</evidence>
<accession>A0A0N4VEA3</accession>
<dbReference type="PANTHER" id="PTHR10378">
    <property type="entry name" value="LIM DOMAIN-BINDING PROTEIN"/>
    <property type="match status" value="1"/>
</dbReference>
<dbReference type="Proteomes" id="UP000274131">
    <property type="component" value="Unassembled WGS sequence"/>
</dbReference>
<gene>
    <name evidence="5" type="ORF">EVEC_LOCUS8447</name>
</gene>
<evidence type="ECO:0000313" key="6">
    <source>
        <dbReference type="Proteomes" id="UP000274131"/>
    </source>
</evidence>
<feature type="region of interest" description="Disordered" evidence="3">
    <location>
        <begin position="1"/>
        <end position="31"/>
    </location>
</feature>
<dbReference type="AlphaFoldDB" id="A0A0N4VEA3"/>
<dbReference type="EMBL" id="UXUI01009429">
    <property type="protein sequence ID" value="VDD93696.1"/>
    <property type="molecule type" value="Genomic_DNA"/>
</dbReference>
<evidence type="ECO:0000259" key="4">
    <source>
        <dbReference type="PROSITE" id="PS51957"/>
    </source>
</evidence>
<dbReference type="Gene3D" id="2.10.110.10">
    <property type="entry name" value="Cysteine Rich Protein"/>
    <property type="match status" value="1"/>
</dbReference>
<feature type="compositionally biased region" description="Polar residues" evidence="3">
    <location>
        <begin position="8"/>
        <end position="18"/>
    </location>
</feature>
<keyword evidence="6" id="KW-1185">Reference proteome</keyword>
<dbReference type="Pfam" id="PF17916">
    <property type="entry name" value="LID"/>
    <property type="match status" value="1"/>
</dbReference>
<dbReference type="STRING" id="51028.A0A0N4VEA3"/>
<feature type="domain" description="LIM interaction" evidence="4">
    <location>
        <begin position="491"/>
        <end position="530"/>
    </location>
</feature>
<reference evidence="5 6" key="2">
    <citation type="submission" date="2018-10" db="EMBL/GenBank/DDBJ databases">
        <authorList>
            <consortium name="Pathogen Informatics"/>
        </authorList>
    </citation>
    <scope>NUCLEOTIDE SEQUENCE [LARGE SCALE GENOMIC DNA]</scope>
</reference>
<dbReference type="Pfam" id="PF01803">
    <property type="entry name" value="LIM_bind"/>
    <property type="match status" value="1"/>
</dbReference>
<evidence type="ECO:0000256" key="1">
    <source>
        <dbReference type="ARBA" id="ARBA00006928"/>
    </source>
</evidence>
<dbReference type="GO" id="GO:0030274">
    <property type="term" value="F:LIM domain binding"/>
    <property type="evidence" value="ECO:0007669"/>
    <property type="project" value="UniProtKB-UniRule"/>
</dbReference>
<feature type="region of interest" description="Disordered" evidence="3">
    <location>
        <begin position="67"/>
        <end position="143"/>
    </location>
</feature>
<dbReference type="InterPro" id="IPR041363">
    <property type="entry name" value="LID"/>
</dbReference>
<proteinExistence type="inferred from homology"/>
<reference evidence="7" key="1">
    <citation type="submission" date="2017-02" db="UniProtKB">
        <authorList>
            <consortium name="WormBaseParasite"/>
        </authorList>
    </citation>
    <scope>IDENTIFICATION</scope>
</reference>
<evidence type="ECO:0000256" key="3">
    <source>
        <dbReference type="SAM" id="MobiDB-lite"/>
    </source>
</evidence>
<dbReference type="WBParaSite" id="EVEC_0000900601-mRNA-1">
    <property type="protein sequence ID" value="EVEC_0000900601-mRNA-1"/>
    <property type="gene ID" value="EVEC_0000900601"/>
</dbReference>
<evidence type="ECO:0000256" key="2">
    <source>
        <dbReference type="PROSITE-ProRule" id="PRU01302"/>
    </source>
</evidence>
<comment type="similarity">
    <text evidence="1 2">Belongs to the LDB family.</text>
</comment>
<dbReference type="OrthoDB" id="774557at2759"/>
<sequence>MPRRKVNENGSTAANSGGTKPRSRRIKKDANAAMEQKLDLVQMYDAQAPSSVQQVPMMHNHNGMMNLHDDSGPMSSHNLYSSPAGSMAGPPPPEYYQPMPQTYQSGMLPPPPAPTAPPPPHGGQTPQQPSQHQFMEPDPPQSPYINQPSHMQQHNHMMIRYRGVPAMGPSTHHQSPPASQLEFRLNEMNRRLFIFSNSGDKDYAQWWDAFAHEFFDDDARMSFTIFDEQNPGRSHRYAIGRLLIPRYFRTVFGSGVKEMYYVLRAIVRESSGGFMAYCECDNLLIVTKHEKPFPSEVQTECKLMCEFIYDETYGHRVRHWNIEMRQCQEYVLRDPNMDNETQEKMKNSITITGMTSVTLNYLKLCVILEPMQILMSQSKTHNITPNESLRQTLFEYHSKYQQMQRQQQQHQQQMAMNAMRFKIAGAMNPQHQMPPTPVEEPITKKPRKRTRKTAGTAGAQGAGSKKKNNSSPAPNAANFQGSSHYHVPYQDVMVVGEPSMMGGDYGEEDERTISRVENTQYDPNAMQNHMGNMSQSMNPSITPLGGPPNQTYMSGFEMSSVSDWGVGGTGQVPSSGAPPVTCGANLGVSAPIAACDLQQS</sequence>
<feature type="region of interest" description="Disordered" evidence="3">
    <location>
        <begin position="428"/>
        <end position="483"/>
    </location>
</feature>
<evidence type="ECO:0000313" key="5">
    <source>
        <dbReference type="EMBL" id="VDD93696.1"/>
    </source>
</evidence>